<gene>
    <name evidence="3" type="ORF">BCR42DRAFT_390017</name>
</gene>
<dbReference type="STRING" id="90262.A0A1X2IMT7"/>
<feature type="region of interest" description="Disordered" evidence="1">
    <location>
        <begin position="1"/>
        <end position="34"/>
    </location>
</feature>
<accession>A0A1X2IMT7</accession>
<feature type="region of interest" description="Disordered" evidence="1">
    <location>
        <begin position="64"/>
        <end position="88"/>
    </location>
</feature>
<keyword evidence="4" id="KW-1185">Reference proteome</keyword>
<keyword evidence="2" id="KW-0472">Membrane</keyword>
<comment type="caution">
    <text evidence="3">The sequence shown here is derived from an EMBL/GenBank/DDBJ whole genome shotgun (WGS) entry which is preliminary data.</text>
</comment>
<sequence length="384" mass="44769">MEESQEKSHTNGSDDTSLNKNNEHSLHFVGSRSEQRWETLFEPHFTFNKTSKYLDPMVAREKGSERQASMILQQKSQQQRRSSQFQLTPSASTLSVVMEERPSSSSYAIEDELETTSLNSFSVASSPTLPRMEDLMLPVMDQPNQISILPCPSQSLDDLQNARSRPLYKMDEWKERLDLLNSIHEGPGRHRISIGDQINNEREKKNDDDRHPDEEIIQTTKVAQKESFSLPWWRRSVGQVRKCHPHRTFRAKMDQLKKEAELPFFTTQLILQQEREKRKKESNLSESPLTIPVCEEDIIEIPSFFKKYRPSFLFFIFGFIFPPIWIVGALYMKRSEDMAKADYQWKRRSRNALTFFLSIILLSIILILIINPSALGWRQSSSHL</sequence>
<keyword evidence="2" id="KW-1133">Transmembrane helix</keyword>
<feature type="compositionally biased region" description="Low complexity" evidence="1">
    <location>
        <begin position="73"/>
        <end position="86"/>
    </location>
</feature>
<dbReference type="EMBL" id="MCGE01000007">
    <property type="protein sequence ID" value="ORZ19335.1"/>
    <property type="molecule type" value="Genomic_DNA"/>
</dbReference>
<reference evidence="3 4" key="1">
    <citation type="submission" date="2016-07" db="EMBL/GenBank/DDBJ databases">
        <title>Pervasive Adenine N6-methylation of Active Genes in Fungi.</title>
        <authorList>
            <consortium name="DOE Joint Genome Institute"/>
            <person name="Mondo S.J."/>
            <person name="Dannebaum R.O."/>
            <person name="Kuo R.C."/>
            <person name="Labutti K."/>
            <person name="Haridas S."/>
            <person name="Kuo A."/>
            <person name="Salamov A."/>
            <person name="Ahrendt S.R."/>
            <person name="Lipzen A."/>
            <person name="Sullivan W."/>
            <person name="Andreopoulos W.B."/>
            <person name="Clum A."/>
            <person name="Lindquist E."/>
            <person name="Daum C."/>
            <person name="Ramamoorthy G.K."/>
            <person name="Gryganskyi A."/>
            <person name="Culley D."/>
            <person name="Magnuson J.K."/>
            <person name="James T.Y."/>
            <person name="O'Malley M.A."/>
            <person name="Stajich J.E."/>
            <person name="Spatafora J.W."/>
            <person name="Visel A."/>
            <person name="Grigoriev I.V."/>
        </authorList>
    </citation>
    <scope>NUCLEOTIDE SEQUENCE [LARGE SCALE GENOMIC DNA]</scope>
    <source>
        <strain evidence="3 4">NRRL 1336</strain>
    </source>
</reference>
<dbReference type="OrthoDB" id="2288653at2759"/>
<name>A0A1X2IMT7_9FUNG</name>
<evidence type="ECO:0000313" key="3">
    <source>
        <dbReference type="EMBL" id="ORZ19335.1"/>
    </source>
</evidence>
<evidence type="ECO:0000256" key="2">
    <source>
        <dbReference type="SAM" id="Phobius"/>
    </source>
</evidence>
<keyword evidence="2" id="KW-0812">Transmembrane</keyword>
<organism evidence="3 4">
    <name type="scientific">Absidia repens</name>
    <dbReference type="NCBI Taxonomy" id="90262"/>
    <lineage>
        <taxon>Eukaryota</taxon>
        <taxon>Fungi</taxon>
        <taxon>Fungi incertae sedis</taxon>
        <taxon>Mucoromycota</taxon>
        <taxon>Mucoromycotina</taxon>
        <taxon>Mucoromycetes</taxon>
        <taxon>Mucorales</taxon>
        <taxon>Cunninghamellaceae</taxon>
        <taxon>Absidia</taxon>
    </lineage>
</organism>
<dbReference type="AlphaFoldDB" id="A0A1X2IMT7"/>
<proteinExistence type="predicted"/>
<feature type="transmembrane region" description="Helical" evidence="2">
    <location>
        <begin position="312"/>
        <end position="332"/>
    </location>
</feature>
<feature type="region of interest" description="Disordered" evidence="1">
    <location>
        <begin position="188"/>
        <end position="212"/>
    </location>
</feature>
<evidence type="ECO:0000313" key="4">
    <source>
        <dbReference type="Proteomes" id="UP000193560"/>
    </source>
</evidence>
<feature type="transmembrane region" description="Helical" evidence="2">
    <location>
        <begin position="353"/>
        <end position="374"/>
    </location>
</feature>
<feature type="compositionally biased region" description="Basic and acidic residues" evidence="1">
    <location>
        <begin position="199"/>
        <end position="212"/>
    </location>
</feature>
<evidence type="ECO:0000256" key="1">
    <source>
        <dbReference type="SAM" id="MobiDB-lite"/>
    </source>
</evidence>
<protein>
    <submittedName>
        <fullName evidence="3">Uncharacterized protein</fullName>
    </submittedName>
</protein>
<dbReference type="Proteomes" id="UP000193560">
    <property type="component" value="Unassembled WGS sequence"/>
</dbReference>
<feature type="compositionally biased region" description="Polar residues" evidence="1">
    <location>
        <begin position="10"/>
        <end position="20"/>
    </location>
</feature>